<sequence length="119" mass="13231">MFKKWYLLSFFWQCVFFAAIAAVVSFAYDGKSALAALLGGLAYCFPVLLANLYINLSTHMNSAVARAYAGSIYRLMMAAGILVYLFKETSYPPAMIVGMFCLGAVVQYVTSFVFINREK</sequence>
<keyword evidence="8" id="KW-1185">Reference proteome</keyword>
<feature type="transmembrane region" description="Helical" evidence="6">
    <location>
        <begin position="7"/>
        <end position="28"/>
    </location>
</feature>
<evidence type="ECO:0000256" key="6">
    <source>
        <dbReference type="SAM" id="Phobius"/>
    </source>
</evidence>
<comment type="subcellular location">
    <subcellularLocation>
        <location evidence="1">Cell membrane</location>
        <topology evidence="1">Multi-pass membrane protein</topology>
    </subcellularLocation>
</comment>
<comment type="caution">
    <text evidence="7">The sequence shown here is derived from an EMBL/GenBank/DDBJ whole genome shotgun (WGS) entry which is preliminary data.</text>
</comment>
<gene>
    <name evidence="7" type="ORF">DI392_18845</name>
</gene>
<accession>A0A2U3B4T0</accession>
<dbReference type="Proteomes" id="UP000245362">
    <property type="component" value="Unassembled WGS sequence"/>
</dbReference>
<evidence type="ECO:0000313" key="8">
    <source>
        <dbReference type="Proteomes" id="UP000245362"/>
    </source>
</evidence>
<evidence type="ECO:0000313" key="7">
    <source>
        <dbReference type="EMBL" id="PWI31801.1"/>
    </source>
</evidence>
<evidence type="ECO:0000256" key="2">
    <source>
        <dbReference type="ARBA" id="ARBA00022475"/>
    </source>
</evidence>
<keyword evidence="3 6" id="KW-0812">Transmembrane</keyword>
<keyword evidence="2" id="KW-1003">Cell membrane</keyword>
<name>A0A2U3B4T0_9VIBR</name>
<proteinExistence type="predicted"/>
<feature type="transmembrane region" description="Helical" evidence="6">
    <location>
        <begin position="92"/>
        <end position="115"/>
    </location>
</feature>
<evidence type="ECO:0000256" key="3">
    <source>
        <dbReference type="ARBA" id="ARBA00022692"/>
    </source>
</evidence>
<feature type="transmembrane region" description="Helical" evidence="6">
    <location>
        <begin position="34"/>
        <end position="54"/>
    </location>
</feature>
<protein>
    <submittedName>
        <fullName evidence="7">Uncharacterized protein</fullName>
    </submittedName>
</protein>
<reference evidence="7 8" key="1">
    <citation type="submission" date="2018-05" db="EMBL/GenBank/DDBJ databases">
        <title>Vibrio limimaris sp. nov., isolated from marine sediment.</title>
        <authorList>
            <person name="Li C.-M."/>
        </authorList>
    </citation>
    <scope>NUCLEOTIDE SEQUENCE [LARGE SCALE GENOMIC DNA]</scope>
    <source>
        <strain evidence="7 8">E4404</strain>
    </source>
</reference>
<dbReference type="GO" id="GO:0005886">
    <property type="term" value="C:plasma membrane"/>
    <property type="evidence" value="ECO:0007669"/>
    <property type="project" value="UniProtKB-SubCell"/>
</dbReference>
<evidence type="ECO:0000256" key="5">
    <source>
        <dbReference type="ARBA" id="ARBA00023136"/>
    </source>
</evidence>
<keyword evidence="5 6" id="KW-0472">Membrane</keyword>
<dbReference type="Pfam" id="PF03899">
    <property type="entry name" value="ATP-synt_I"/>
    <property type="match status" value="1"/>
</dbReference>
<evidence type="ECO:0000256" key="1">
    <source>
        <dbReference type="ARBA" id="ARBA00004651"/>
    </source>
</evidence>
<organism evidence="7 8">
    <name type="scientific">Vibrio albus</name>
    <dbReference type="NCBI Taxonomy" id="2200953"/>
    <lineage>
        <taxon>Bacteria</taxon>
        <taxon>Pseudomonadati</taxon>
        <taxon>Pseudomonadota</taxon>
        <taxon>Gammaproteobacteria</taxon>
        <taxon>Vibrionales</taxon>
        <taxon>Vibrionaceae</taxon>
        <taxon>Vibrio</taxon>
    </lineage>
</organism>
<dbReference type="EMBL" id="QFWT01000015">
    <property type="protein sequence ID" value="PWI31801.1"/>
    <property type="molecule type" value="Genomic_DNA"/>
</dbReference>
<feature type="transmembrane region" description="Helical" evidence="6">
    <location>
        <begin position="66"/>
        <end position="86"/>
    </location>
</feature>
<dbReference type="RefSeq" id="WP_109321241.1">
    <property type="nucleotide sequence ID" value="NZ_QFWT01000015.1"/>
</dbReference>
<dbReference type="AlphaFoldDB" id="A0A2U3B4T0"/>
<keyword evidence="4 6" id="KW-1133">Transmembrane helix</keyword>
<dbReference type="InterPro" id="IPR005598">
    <property type="entry name" value="ATP_synth_I"/>
</dbReference>
<evidence type="ECO:0000256" key="4">
    <source>
        <dbReference type="ARBA" id="ARBA00022989"/>
    </source>
</evidence>